<feature type="transmembrane region" description="Helical" evidence="7">
    <location>
        <begin position="254"/>
        <end position="272"/>
    </location>
</feature>
<name>A0A4C2E4H6_9SACH</name>
<evidence type="ECO:0000256" key="5">
    <source>
        <dbReference type="ARBA" id="ARBA00022989"/>
    </source>
</evidence>
<keyword evidence="5 7" id="KW-1133">Transmembrane helix</keyword>
<keyword evidence="11" id="KW-1185">Reference proteome</keyword>
<comment type="subcellular location">
    <subcellularLocation>
        <location evidence="1">Endoplasmic reticulum membrane</location>
        <topology evidence="1">Multi-pass membrane protein</topology>
    </subcellularLocation>
</comment>
<dbReference type="InterPro" id="IPR008814">
    <property type="entry name" value="Swp1"/>
</dbReference>
<evidence type="ECO:0000259" key="9">
    <source>
        <dbReference type="Pfam" id="PF25147"/>
    </source>
</evidence>
<evidence type="ECO:0000256" key="7">
    <source>
        <dbReference type="SAM" id="Phobius"/>
    </source>
</evidence>
<feature type="transmembrane region" description="Helical" evidence="7">
    <location>
        <begin position="187"/>
        <end position="209"/>
    </location>
</feature>
<dbReference type="Proteomes" id="UP000301737">
    <property type="component" value="Unassembled WGS sequence"/>
</dbReference>
<dbReference type="GO" id="GO:0008250">
    <property type="term" value="C:oligosaccharyltransferase complex"/>
    <property type="evidence" value="ECO:0007669"/>
    <property type="project" value="InterPro"/>
</dbReference>
<evidence type="ECO:0000256" key="4">
    <source>
        <dbReference type="ARBA" id="ARBA00022824"/>
    </source>
</evidence>
<dbReference type="GO" id="GO:0006487">
    <property type="term" value="P:protein N-linked glycosylation"/>
    <property type="evidence" value="ECO:0007669"/>
    <property type="project" value="TreeGrafter"/>
</dbReference>
<accession>A0A4C2E4H6</accession>
<comment type="caution">
    <text evidence="10">The sequence shown here is derived from an EMBL/GenBank/DDBJ whole genome shotgun (WGS) entry which is preliminary data.</text>
</comment>
<keyword evidence="3 8" id="KW-0732">Signal</keyword>
<evidence type="ECO:0000256" key="1">
    <source>
        <dbReference type="ARBA" id="ARBA00004477"/>
    </source>
</evidence>
<evidence type="ECO:0000313" key="10">
    <source>
        <dbReference type="EMBL" id="GCE98206.1"/>
    </source>
</evidence>
<evidence type="ECO:0000313" key="11">
    <source>
        <dbReference type="Proteomes" id="UP000301737"/>
    </source>
</evidence>
<gene>
    <name evidence="10" type="ORF">ZYGM_003546</name>
</gene>
<dbReference type="PANTHER" id="PTHR12640">
    <property type="entry name" value="RIBOPHORIN II"/>
    <property type="match status" value="1"/>
</dbReference>
<evidence type="ECO:0000256" key="8">
    <source>
        <dbReference type="SAM" id="SignalP"/>
    </source>
</evidence>
<dbReference type="EMBL" id="BIMX01000004">
    <property type="protein sequence ID" value="GCE98206.1"/>
    <property type="molecule type" value="Genomic_DNA"/>
</dbReference>
<dbReference type="UniPathway" id="UPA00378"/>
<proteinExistence type="predicted"/>
<organism evidence="10 11">
    <name type="scientific">Zygosaccharomyces mellis</name>
    <dbReference type="NCBI Taxonomy" id="42258"/>
    <lineage>
        <taxon>Eukaryota</taxon>
        <taxon>Fungi</taxon>
        <taxon>Dikarya</taxon>
        <taxon>Ascomycota</taxon>
        <taxon>Saccharomycotina</taxon>
        <taxon>Saccharomycetes</taxon>
        <taxon>Saccharomycetales</taxon>
        <taxon>Saccharomycetaceae</taxon>
        <taxon>Zygosaccharomyces</taxon>
    </lineage>
</organism>
<sequence length="276" mass="31111">MKLLKALGLLALTSLGQALTIKDAHFTFPETDARGIMMGSIDYETKKLNQPLTLQSLDQTIELNFASDSRLTQATVLLGLPDQKLEQAIQATLTEKQGLLLYRAKIPINQLSQHLLHLAVNEKQLLTGSLVVSKENEGFLVPLFDVKLEVNETEFEYVKPKRLEAKPEIHHVFSAEPKTVPWSFAQIFSFLVVLVTFGLVVTWMSAGAITWDGLPRGFDTIFFLAFVGSVIGFEFIFIRYYIGDSIFDTLKYTFLLSIPSLLLGTHFLRNWGKELR</sequence>
<keyword evidence="6 7" id="KW-0472">Membrane</keyword>
<feature type="domain" description="Ribophorin II C-terminal" evidence="9">
    <location>
        <begin position="173"/>
        <end position="271"/>
    </location>
</feature>
<dbReference type="OrthoDB" id="432292at2759"/>
<dbReference type="AlphaFoldDB" id="A0A4C2E4H6"/>
<feature type="signal peptide" evidence="8">
    <location>
        <begin position="1"/>
        <end position="18"/>
    </location>
</feature>
<keyword evidence="2 7" id="KW-0812">Transmembrane</keyword>
<keyword evidence="4" id="KW-0256">Endoplasmic reticulum</keyword>
<feature type="transmembrane region" description="Helical" evidence="7">
    <location>
        <begin position="221"/>
        <end position="242"/>
    </location>
</feature>
<dbReference type="PANTHER" id="PTHR12640:SF0">
    <property type="entry name" value="DOLICHYL-DIPHOSPHOOLIGOSACCHARIDE--PROTEIN GLYCOSYLTRANSFERASE SUBUNIT 2"/>
    <property type="match status" value="1"/>
</dbReference>
<dbReference type="InterPro" id="IPR056790">
    <property type="entry name" value="Ribophorin_II_C"/>
</dbReference>
<protein>
    <recommendedName>
        <fullName evidence="9">Ribophorin II C-terminal domain-containing protein</fullName>
    </recommendedName>
</protein>
<evidence type="ECO:0000256" key="2">
    <source>
        <dbReference type="ARBA" id="ARBA00022692"/>
    </source>
</evidence>
<feature type="chain" id="PRO_5044221594" description="Ribophorin II C-terminal domain-containing protein" evidence="8">
    <location>
        <begin position="19"/>
        <end position="276"/>
    </location>
</feature>
<dbReference type="Pfam" id="PF25147">
    <property type="entry name" value="Ribophorin_II_C"/>
    <property type="match status" value="1"/>
</dbReference>
<evidence type="ECO:0000256" key="6">
    <source>
        <dbReference type="ARBA" id="ARBA00023136"/>
    </source>
</evidence>
<reference evidence="10 11" key="1">
    <citation type="submission" date="2019-01" db="EMBL/GenBank/DDBJ databases">
        <title>Draft Genome Sequencing of Zygosaccharomyces mellis Ca-7.</title>
        <authorList>
            <person name="Shiwa Y."/>
            <person name="Kanesaki Y."/>
            <person name="Ishige T."/>
            <person name="Mura K."/>
            <person name="Hori T."/>
            <person name="Tamura T."/>
        </authorList>
    </citation>
    <scope>NUCLEOTIDE SEQUENCE [LARGE SCALE GENOMIC DNA]</scope>
    <source>
        <strain evidence="10 11">Ca-7</strain>
    </source>
</reference>
<evidence type="ECO:0000256" key="3">
    <source>
        <dbReference type="ARBA" id="ARBA00022729"/>
    </source>
</evidence>